<keyword evidence="1" id="KW-0238">DNA-binding</keyword>
<dbReference type="GO" id="GO:0005829">
    <property type="term" value="C:cytosol"/>
    <property type="evidence" value="ECO:0007669"/>
    <property type="project" value="TreeGrafter"/>
</dbReference>
<accession>A0A6C2D811</accession>
<dbReference type="SUPFAM" id="SSF46785">
    <property type="entry name" value="Winged helix' DNA-binding domain"/>
    <property type="match status" value="1"/>
</dbReference>
<comment type="caution">
    <text evidence="2">The sequence shown here is derived from an EMBL/GenBank/DDBJ whole genome shotgun (WGS) entry which is preliminary data.</text>
</comment>
<dbReference type="InterPro" id="IPR036390">
    <property type="entry name" value="WH_DNA-bd_sf"/>
</dbReference>
<protein>
    <submittedName>
        <fullName evidence="2">Rrf2 family transcriptional regulator</fullName>
    </submittedName>
</protein>
<keyword evidence="3" id="KW-1185">Reference proteome</keyword>
<dbReference type="RefSeq" id="WP_148577315.1">
    <property type="nucleotide sequence ID" value="NZ_JAVEUW010000025.1"/>
</dbReference>
<dbReference type="Proteomes" id="UP000389128">
    <property type="component" value="Unassembled WGS sequence"/>
</dbReference>
<dbReference type="Gene3D" id="1.10.10.10">
    <property type="entry name" value="Winged helix-like DNA-binding domain superfamily/Winged helix DNA-binding domain"/>
    <property type="match status" value="1"/>
</dbReference>
<evidence type="ECO:0000313" key="3">
    <source>
        <dbReference type="Proteomes" id="UP000389128"/>
    </source>
</evidence>
<dbReference type="AlphaFoldDB" id="A0A6C2D811"/>
<organism evidence="2 3">
    <name type="scientific">Zoogloea oleivorans</name>
    <dbReference type="NCBI Taxonomy" id="1552750"/>
    <lineage>
        <taxon>Bacteria</taxon>
        <taxon>Pseudomonadati</taxon>
        <taxon>Pseudomonadota</taxon>
        <taxon>Betaproteobacteria</taxon>
        <taxon>Rhodocyclales</taxon>
        <taxon>Zoogloeaceae</taxon>
        <taxon>Zoogloea</taxon>
    </lineage>
</organism>
<proteinExistence type="predicted"/>
<dbReference type="GO" id="GO:0003677">
    <property type="term" value="F:DNA binding"/>
    <property type="evidence" value="ECO:0007669"/>
    <property type="project" value="UniProtKB-KW"/>
</dbReference>
<name>A0A6C2D811_9RHOO</name>
<dbReference type="InterPro" id="IPR000944">
    <property type="entry name" value="Tscrpt_reg_Rrf2"/>
</dbReference>
<reference evidence="2 3" key="1">
    <citation type="submission" date="2019-01" db="EMBL/GenBank/DDBJ databases">
        <title>Zoogloea oleivorans genome sequencing and assembly.</title>
        <authorList>
            <person name="Tancsics A."/>
            <person name="Farkas M."/>
            <person name="Kriszt B."/>
            <person name="Maroti G."/>
            <person name="Horvath B."/>
        </authorList>
    </citation>
    <scope>NUCLEOTIDE SEQUENCE [LARGE SCALE GENOMIC DNA]</scope>
    <source>
        <strain evidence="2 3">Buc</strain>
    </source>
</reference>
<sequence length="156" mass="17334">MHITQHTDYALRVLIFLASNDHRLATIQEISERFQVSRAHLMKVVNQLIRNGFVEGLRGKGGGLRLARPAPDISVGDVIRKMETDLALVECFNEDSRCLLTASCQLKGVLAEALEAFFASLDRVSLAQILGPTQRQMLFMPRRGTQTDDTGPDAKL</sequence>
<dbReference type="InterPro" id="IPR036388">
    <property type="entry name" value="WH-like_DNA-bd_sf"/>
</dbReference>
<dbReference type="PANTHER" id="PTHR33221">
    <property type="entry name" value="WINGED HELIX-TURN-HELIX TRANSCRIPTIONAL REGULATOR, RRF2 FAMILY"/>
    <property type="match status" value="1"/>
</dbReference>
<dbReference type="NCBIfam" id="TIGR00738">
    <property type="entry name" value="rrf2_super"/>
    <property type="match status" value="1"/>
</dbReference>
<dbReference type="EMBL" id="SDKK01000001">
    <property type="protein sequence ID" value="TYC62226.1"/>
    <property type="molecule type" value="Genomic_DNA"/>
</dbReference>
<evidence type="ECO:0000313" key="2">
    <source>
        <dbReference type="EMBL" id="TYC62226.1"/>
    </source>
</evidence>
<dbReference type="Pfam" id="PF02082">
    <property type="entry name" value="Rrf2"/>
    <property type="match status" value="1"/>
</dbReference>
<gene>
    <name evidence="2" type="ORF">ETQ85_01350</name>
</gene>
<dbReference type="PROSITE" id="PS51197">
    <property type="entry name" value="HTH_RRF2_2"/>
    <property type="match status" value="1"/>
</dbReference>
<dbReference type="GO" id="GO:0003700">
    <property type="term" value="F:DNA-binding transcription factor activity"/>
    <property type="evidence" value="ECO:0007669"/>
    <property type="project" value="TreeGrafter"/>
</dbReference>
<dbReference type="PANTHER" id="PTHR33221:SF4">
    <property type="entry name" value="HTH-TYPE TRANSCRIPTIONAL REPRESSOR NSRR"/>
    <property type="match status" value="1"/>
</dbReference>
<evidence type="ECO:0000256" key="1">
    <source>
        <dbReference type="ARBA" id="ARBA00023125"/>
    </source>
</evidence>
<dbReference type="OrthoDB" id="9795923at2"/>